<dbReference type="AlphaFoldDB" id="A0A4R0KCY6"/>
<dbReference type="InterPro" id="IPR026893">
    <property type="entry name" value="Tyr/Ser_Pase_IphP-type"/>
</dbReference>
<dbReference type="Pfam" id="PF13350">
    <property type="entry name" value="Y_phosphatase3"/>
    <property type="match status" value="1"/>
</dbReference>
<dbReference type="OrthoDB" id="1188001at2"/>
<dbReference type="SUPFAM" id="SSF52799">
    <property type="entry name" value="(Phosphotyrosine protein) phosphatases II"/>
    <property type="match status" value="1"/>
</dbReference>
<dbReference type="InterPro" id="IPR029021">
    <property type="entry name" value="Prot-tyrosine_phosphatase-like"/>
</dbReference>
<gene>
    <name evidence="2" type="ORF">E0H73_28035</name>
</gene>
<keyword evidence="3" id="KW-1185">Reference proteome</keyword>
<comment type="caution">
    <text evidence="2">The sequence shown here is derived from an EMBL/GenBank/DDBJ whole genome shotgun (WGS) entry which is preliminary data.</text>
</comment>
<dbReference type="GO" id="GO:0004721">
    <property type="term" value="F:phosphoprotein phosphatase activity"/>
    <property type="evidence" value="ECO:0007669"/>
    <property type="project" value="InterPro"/>
</dbReference>
<evidence type="ECO:0000313" key="3">
    <source>
        <dbReference type="Proteomes" id="UP000291144"/>
    </source>
</evidence>
<proteinExistence type="predicted"/>
<dbReference type="Proteomes" id="UP000291144">
    <property type="component" value="Unassembled WGS sequence"/>
</dbReference>
<organism evidence="2 3">
    <name type="scientific">Kribbella pittospori</name>
    <dbReference type="NCBI Taxonomy" id="722689"/>
    <lineage>
        <taxon>Bacteria</taxon>
        <taxon>Bacillati</taxon>
        <taxon>Actinomycetota</taxon>
        <taxon>Actinomycetes</taxon>
        <taxon>Propionibacteriales</taxon>
        <taxon>Kribbellaceae</taxon>
        <taxon>Kribbella</taxon>
    </lineage>
</organism>
<sequence>MTPVLNWPNCTNARDLGGLPLTDGGRIRAGALVRSDNLDQLTDAGIAAVRAAGVSRIVDLRSGWECEKFPSPFTHDDRWLNVPLTDPADPDVSTSELFEQYRILIDDYPDRFASAITAIAEAPPGCVVLTCHAGKDRTGLVTALALALTGVPPAAIATDYAITNLTESRPGFDLPTAETMLRVLAHLDAAYGGPIPYVVQAGAATTHLASLTTRLSQVVRQG</sequence>
<evidence type="ECO:0000313" key="2">
    <source>
        <dbReference type="EMBL" id="TCC58173.1"/>
    </source>
</evidence>
<accession>A0A4R0KCY6</accession>
<dbReference type="EMBL" id="SJKB01000009">
    <property type="protein sequence ID" value="TCC58173.1"/>
    <property type="molecule type" value="Genomic_DNA"/>
</dbReference>
<dbReference type="PROSITE" id="PS50056">
    <property type="entry name" value="TYR_PHOSPHATASE_2"/>
    <property type="match status" value="1"/>
</dbReference>
<name>A0A4R0KCY6_9ACTN</name>
<reference evidence="2 3" key="1">
    <citation type="submission" date="2019-02" db="EMBL/GenBank/DDBJ databases">
        <title>Kribbella capetownensis sp. nov. and Kribbella speibonae sp. nov., isolated from soil.</title>
        <authorList>
            <person name="Curtis S.M."/>
            <person name="Norton I."/>
            <person name="Everest G.J."/>
            <person name="Meyers P.R."/>
        </authorList>
    </citation>
    <scope>NUCLEOTIDE SEQUENCE [LARGE SCALE GENOMIC DNA]</scope>
    <source>
        <strain evidence="2 3">NRRL B-24813</strain>
    </source>
</reference>
<dbReference type="Gene3D" id="3.90.190.10">
    <property type="entry name" value="Protein tyrosine phosphatase superfamily"/>
    <property type="match status" value="1"/>
</dbReference>
<feature type="domain" description="Tyrosine specific protein phosphatases" evidence="1">
    <location>
        <begin position="110"/>
        <end position="171"/>
    </location>
</feature>
<protein>
    <submittedName>
        <fullName evidence="2">Tyrosine-protein phosphatase</fullName>
    </submittedName>
</protein>
<evidence type="ECO:0000259" key="1">
    <source>
        <dbReference type="PROSITE" id="PS50056"/>
    </source>
</evidence>
<dbReference type="InterPro" id="IPR000387">
    <property type="entry name" value="Tyr_Pase_dom"/>
</dbReference>